<organism evidence="1 2">
    <name type="scientific">Meloidogyne javanica</name>
    <name type="common">Root-knot nematode worm</name>
    <dbReference type="NCBI Taxonomy" id="6303"/>
    <lineage>
        <taxon>Eukaryota</taxon>
        <taxon>Metazoa</taxon>
        <taxon>Ecdysozoa</taxon>
        <taxon>Nematoda</taxon>
        <taxon>Chromadorea</taxon>
        <taxon>Rhabditida</taxon>
        <taxon>Tylenchina</taxon>
        <taxon>Tylenchomorpha</taxon>
        <taxon>Tylenchoidea</taxon>
        <taxon>Meloidogynidae</taxon>
        <taxon>Meloidogyninae</taxon>
        <taxon>Meloidogyne</taxon>
        <taxon>Meloidogyne incognita group</taxon>
    </lineage>
</organism>
<reference evidence="2" key="1">
    <citation type="submission" date="2022-11" db="UniProtKB">
        <authorList>
            <consortium name="WormBaseParasite"/>
        </authorList>
    </citation>
    <scope>IDENTIFICATION</scope>
</reference>
<dbReference type="Proteomes" id="UP000887561">
    <property type="component" value="Unplaced"/>
</dbReference>
<proteinExistence type="predicted"/>
<accession>A0A915LXG3</accession>
<keyword evidence="1" id="KW-1185">Reference proteome</keyword>
<sequence>MQNPKRHQQVEQIEIIERTVEEGSRPITSSEAFTPVSFVKKSTENFVSTDFSEDIKRRFNLPCEKDVERDASVFYSPSMGPQPSLFVSPPICQSTPERPISINQFGYDLHEVQTHAGTAQVIETHGAGKLLHEESMSGRTDFAGAGLSRLSSPGILKHPRHTLAEIEVNPCRSPSSDSSIQRKDSYRRMQELPHDQPSNLSAFSESKKLSGWTGKFFKLGKLKQQKQLIGEDSLDRLKGSFTELSRQIRQFTVEQVDRSFVEGKFKDPIEDCQNVQWLYVPEWSKYEFKTDATGGHFAYPINQPQNTQRVENDNWVNSKYASQQQSGTTAKLL</sequence>
<dbReference type="AlphaFoldDB" id="A0A915LXG3"/>
<dbReference type="WBParaSite" id="scaffold2188_cov337.g4406">
    <property type="protein sequence ID" value="scaffold2188_cov337.g4406"/>
    <property type="gene ID" value="scaffold2188_cov337.g4406"/>
</dbReference>
<evidence type="ECO:0000313" key="1">
    <source>
        <dbReference type="Proteomes" id="UP000887561"/>
    </source>
</evidence>
<name>A0A915LXG3_MELJA</name>
<evidence type="ECO:0000313" key="2">
    <source>
        <dbReference type="WBParaSite" id="scaffold2188_cov337.g4406"/>
    </source>
</evidence>
<protein>
    <submittedName>
        <fullName evidence="2">Uncharacterized protein</fullName>
    </submittedName>
</protein>